<dbReference type="PhylomeDB" id="A0A068V2P8"/>
<dbReference type="InterPro" id="IPR029058">
    <property type="entry name" value="AB_hydrolase_fold"/>
</dbReference>
<dbReference type="InParanoid" id="A0A068V2P8"/>
<evidence type="ECO:0000313" key="2">
    <source>
        <dbReference type="Proteomes" id="UP000295252"/>
    </source>
</evidence>
<dbReference type="SUPFAM" id="SSF53474">
    <property type="entry name" value="alpha/beta-Hydrolases"/>
    <property type="match status" value="1"/>
</dbReference>
<proteinExistence type="predicted"/>
<dbReference type="OrthoDB" id="7130006at2759"/>
<dbReference type="Gramene" id="CDP14759">
    <property type="protein sequence ID" value="CDP14759"/>
    <property type="gene ID" value="GSCOC_T00042207001"/>
</dbReference>
<dbReference type="Proteomes" id="UP000295252">
    <property type="component" value="Chromosome VII"/>
</dbReference>
<protein>
    <recommendedName>
        <fullName evidence="3">AB hydrolase-1 domain-containing protein</fullName>
    </recommendedName>
</protein>
<dbReference type="EMBL" id="HG739175">
    <property type="protein sequence ID" value="CDP14759.1"/>
    <property type="molecule type" value="Genomic_DNA"/>
</dbReference>
<dbReference type="Gene3D" id="3.40.50.1820">
    <property type="entry name" value="alpha/beta hydrolase"/>
    <property type="match status" value="1"/>
</dbReference>
<dbReference type="OMA" id="AGAAHCI"/>
<name>A0A068V2P8_COFCA</name>
<sequence length="183" mass="21088">MAGKLISFYFQAIYGSNMEPGRAEKDFGRFDIKTVVKNIYILFTNNEMPIARKDQEIMDLVDPSTPLPSWFTEEDLTNYTNLYERSGFHTALQVPYRAWLEDDGVDNPSIDVPSMLVMGEKDYVFVHQGEYLTSGAVKKYVPDLEIIFLPEGNHFVQEQFPEKVNQLLVTFLNKHKRPLATPN</sequence>
<gene>
    <name evidence="1" type="ORF">GSCOC_T00042207001</name>
</gene>
<keyword evidence="2" id="KW-1185">Reference proteome</keyword>
<evidence type="ECO:0008006" key="3">
    <source>
        <dbReference type="Google" id="ProtNLM"/>
    </source>
</evidence>
<accession>A0A068V2P8</accession>
<organism evidence="1 2">
    <name type="scientific">Coffea canephora</name>
    <name type="common">Robusta coffee</name>
    <dbReference type="NCBI Taxonomy" id="49390"/>
    <lineage>
        <taxon>Eukaryota</taxon>
        <taxon>Viridiplantae</taxon>
        <taxon>Streptophyta</taxon>
        <taxon>Embryophyta</taxon>
        <taxon>Tracheophyta</taxon>
        <taxon>Spermatophyta</taxon>
        <taxon>Magnoliopsida</taxon>
        <taxon>eudicotyledons</taxon>
        <taxon>Gunneridae</taxon>
        <taxon>Pentapetalae</taxon>
        <taxon>asterids</taxon>
        <taxon>lamiids</taxon>
        <taxon>Gentianales</taxon>
        <taxon>Rubiaceae</taxon>
        <taxon>Ixoroideae</taxon>
        <taxon>Gardenieae complex</taxon>
        <taxon>Bertiereae - Coffeeae clade</taxon>
        <taxon>Coffeeae</taxon>
        <taxon>Coffea</taxon>
    </lineage>
</organism>
<dbReference type="STRING" id="49390.A0A068V2P8"/>
<dbReference type="AlphaFoldDB" id="A0A068V2P8"/>
<dbReference type="PANTHER" id="PTHR43329">
    <property type="entry name" value="EPOXIDE HYDROLASE"/>
    <property type="match status" value="1"/>
</dbReference>
<reference evidence="2" key="1">
    <citation type="journal article" date="2014" name="Science">
        <title>The coffee genome provides insight into the convergent evolution of caffeine biosynthesis.</title>
        <authorList>
            <person name="Denoeud F."/>
            <person name="Carretero-Paulet L."/>
            <person name="Dereeper A."/>
            <person name="Droc G."/>
            <person name="Guyot R."/>
            <person name="Pietrella M."/>
            <person name="Zheng C."/>
            <person name="Alberti A."/>
            <person name="Anthony F."/>
            <person name="Aprea G."/>
            <person name="Aury J.M."/>
            <person name="Bento P."/>
            <person name="Bernard M."/>
            <person name="Bocs S."/>
            <person name="Campa C."/>
            <person name="Cenci A."/>
            <person name="Combes M.C."/>
            <person name="Crouzillat D."/>
            <person name="Da Silva C."/>
            <person name="Daddiego L."/>
            <person name="De Bellis F."/>
            <person name="Dussert S."/>
            <person name="Garsmeur O."/>
            <person name="Gayraud T."/>
            <person name="Guignon V."/>
            <person name="Jahn K."/>
            <person name="Jamilloux V."/>
            <person name="Joet T."/>
            <person name="Labadie K."/>
            <person name="Lan T."/>
            <person name="Leclercq J."/>
            <person name="Lepelley M."/>
            <person name="Leroy T."/>
            <person name="Li L.T."/>
            <person name="Librado P."/>
            <person name="Lopez L."/>
            <person name="Munoz A."/>
            <person name="Noel B."/>
            <person name="Pallavicini A."/>
            <person name="Perrotta G."/>
            <person name="Poncet V."/>
            <person name="Pot D."/>
            <person name="Priyono X."/>
            <person name="Rigoreau M."/>
            <person name="Rouard M."/>
            <person name="Rozas J."/>
            <person name="Tranchant-Dubreuil C."/>
            <person name="VanBuren R."/>
            <person name="Zhang Q."/>
            <person name="Andrade A.C."/>
            <person name="Argout X."/>
            <person name="Bertrand B."/>
            <person name="de Kochko A."/>
            <person name="Graziosi G."/>
            <person name="Henry R.J."/>
            <person name="Jayarama X."/>
            <person name="Ming R."/>
            <person name="Nagai C."/>
            <person name="Rounsley S."/>
            <person name="Sankoff D."/>
            <person name="Giuliano G."/>
            <person name="Albert V.A."/>
            <person name="Wincker P."/>
            <person name="Lashermes P."/>
        </authorList>
    </citation>
    <scope>NUCLEOTIDE SEQUENCE [LARGE SCALE GENOMIC DNA]</scope>
    <source>
        <strain evidence="2">cv. DH200-94</strain>
    </source>
</reference>
<evidence type="ECO:0000313" key="1">
    <source>
        <dbReference type="EMBL" id="CDP14759.1"/>
    </source>
</evidence>